<evidence type="ECO:0000256" key="1">
    <source>
        <dbReference type="SAM" id="MobiDB-lite"/>
    </source>
</evidence>
<proteinExistence type="predicted"/>
<evidence type="ECO:0000313" key="3">
    <source>
        <dbReference type="Proteomes" id="UP001159363"/>
    </source>
</evidence>
<accession>A0ABQ9HY33</accession>
<name>A0ABQ9HY33_9NEOP</name>
<dbReference type="Gene3D" id="3.30.420.10">
    <property type="entry name" value="Ribonuclease H-like superfamily/Ribonuclease H"/>
    <property type="match status" value="1"/>
</dbReference>
<gene>
    <name evidence="2" type="ORF">PR048_008772</name>
</gene>
<dbReference type="PANTHER" id="PTHR47326:SF1">
    <property type="entry name" value="HTH PSQ-TYPE DOMAIN-CONTAINING PROTEIN"/>
    <property type="match status" value="1"/>
</dbReference>
<dbReference type="EMBL" id="JARBHB010000003">
    <property type="protein sequence ID" value="KAJ8889274.1"/>
    <property type="molecule type" value="Genomic_DNA"/>
</dbReference>
<dbReference type="Proteomes" id="UP001159363">
    <property type="component" value="Chromosome 3"/>
</dbReference>
<keyword evidence="3" id="KW-1185">Reference proteome</keyword>
<sequence>MTPLQGIRTSHKLDRLVDKLPVRQANPGHPAYKSATLPLSYGGRALQLSLRISLNMRSMCETRTQCDPMRSVCETDRWTMHLRRIVRERAHALGHAGVVLIYEMFYGANIRPYQKDWLWSGMHFDLGPISCGLGPTLYSFLGEGPDLRPFLMEADRESVKLDRLTIASNHNSRFEHVGQWKLKHFKNPLRSTVNVSPDRRMDKAVRPMAMLILHKTKEHTTCIQPALLPLRRPGFNPRMGHSGFSHVGIAPGDAVGRRAFSGAAPYSSQSPSSALKTSIVGVVELDLLDSGSVRRRSGDHGPGGPPCRRRSGDHVPGGPPCRRLVFPSEARWPRAAIAPALYSTPPSLTTFLGGGSLYIAVSTMVYTLFTLWLKLGKLEEVWIVLSPLRSVGAVSDDTAPALSAWTDSGGWVEPRLDHGFFWGSLRGCPRFVTSDEVDIVIVFRREVAHDDGSHAADGISPLPHRWQRTLCETVNWNPQQRNRRRTRTDEGAEVAVLAAVSINPHVSTRQFEATIGIPKTRAHRIHKRLTFHPYHAHLQHKLHGNDFQNRHDACPAHSSVYAHHVLDRKYTGRWIGRGGPVQWPARSHDLNPLDVFLWGYLKSDFYRDIPTTPKNTQESIGPKSRSCKNLLELLIAVLDTPYVRVTAALSVYKQSGRNRRRGDWPYATHPPMQEQLIQIDSGHCTEMWQHPIMHEPHEVDQIKRYILE</sequence>
<dbReference type="PANTHER" id="PTHR47326">
    <property type="entry name" value="TRANSPOSABLE ELEMENT TC3 TRANSPOSASE-LIKE PROTEIN"/>
    <property type="match status" value="1"/>
</dbReference>
<protein>
    <recommendedName>
        <fullName evidence="4">DUF2235 domain-containing protein</fullName>
    </recommendedName>
</protein>
<comment type="caution">
    <text evidence="2">The sequence shown here is derived from an EMBL/GenBank/DDBJ whole genome shotgun (WGS) entry which is preliminary data.</text>
</comment>
<feature type="region of interest" description="Disordered" evidence="1">
    <location>
        <begin position="292"/>
        <end position="320"/>
    </location>
</feature>
<dbReference type="InterPro" id="IPR036397">
    <property type="entry name" value="RNaseH_sf"/>
</dbReference>
<evidence type="ECO:0000313" key="2">
    <source>
        <dbReference type="EMBL" id="KAJ8889274.1"/>
    </source>
</evidence>
<reference evidence="2 3" key="1">
    <citation type="submission" date="2023-02" db="EMBL/GenBank/DDBJ databases">
        <title>LHISI_Scaffold_Assembly.</title>
        <authorList>
            <person name="Stuart O.P."/>
            <person name="Cleave R."/>
            <person name="Magrath M.J.L."/>
            <person name="Mikheyev A.S."/>
        </authorList>
    </citation>
    <scope>NUCLEOTIDE SEQUENCE [LARGE SCALE GENOMIC DNA]</scope>
    <source>
        <strain evidence="2">Daus_M_001</strain>
        <tissue evidence="2">Leg muscle</tissue>
    </source>
</reference>
<organism evidence="2 3">
    <name type="scientific">Dryococelus australis</name>
    <dbReference type="NCBI Taxonomy" id="614101"/>
    <lineage>
        <taxon>Eukaryota</taxon>
        <taxon>Metazoa</taxon>
        <taxon>Ecdysozoa</taxon>
        <taxon>Arthropoda</taxon>
        <taxon>Hexapoda</taxon>
        <taxon>Insecta</taxon>
        <taxon>Pterygota</taxon>
        <taxon>Neoptera</taxon>
        <taxon>Polyneoptera</taxon>
        <taxon>Phasmatodea</taxon>
        <taxon>Verophasmatodea</taxon>
        <taxon>Anareolatae</taxon>
        <taxon>Phasmatidae</taxon>
        <taxon>Eurycanthinae</taxon>
        <taxon>Dryococelus</taxon>
    </lineage>
</organism>
<evidence type="ECO:0008006" key="4">
    <source>
        <dbReference type="Google" id="ProtNLM"/>
    </source>
</evidence>